<keyword evidence="1" id="KW-0175">Coiled coil</keyword>
<gene>
    <name evidence="2" type="ORF">NIES806_03430</name>
</gene>
<proteinExistence type="predicted"/>
<organism evidence="2 3">
    <name type="scientific">Dolichospermum compactum NIES-806</name>
    <dbReference type="NCBI Taxonomy" id="1973481"/>
    <lineage>
        <taxon>Bacteria</taxon>
        <taxon>Bacillati</taxon>
        <taxon>Cyanobacteriota</taxon>
        <taxon>Cyanophyceae</taxon>
        <taxon>Nostocales</taxon>
        <taxon>Aphanizomenonaceae</taxon>
        <taxon>Dolichospermum</taxon>
        <taxon>Dolichospermum compactum</taxon>
    </lineage>
</organism>
<dbReference type="RefSeq" id="WP_096663200.1">
    <property type="nucleotide sequence ID" value="NZ_AP018316.1"/>
</dbReference>
<reference evidence="2 3" key="1">
    <citation type="submission" date="2017-06" db="EMBL/GenBank/DDBJ databases">
        <title>Genome sequencing of cyanobaciteial culture collection at National Institute for Environmental Studies (NIES).</title>
        <authorList>
            <person name="Hirose Y."/>
            <person name="Shimura Y."/>
            <person name="Fujisawa T."/>
            <person name="Nakamura Y."/>
            <person name="Kawachi M."/>
        </authorList>
    </citation>
    <scope>NUCLEOTIDE SEQUENCE [LARGE SCALE GENOMIC DNA]</scope>
    <source>
        <strain evidence="2 3">NIES-806</strain>
    </source>
</reference>
<sequence>MEDKSRKSPFLISIGDRAEKIRQQFEDRQIEATEALAKLEEIAKERIQAETERENIQIDENTYAIYTQNGLIV</sequence>
<accession>A0A1Z4UY23</accession>
<evidence type="ECO:0000256" key="1">
    <source>
        <dbReference type="SAM" id="Coils"/>
    </source>
</evidence>
<name>A0A1Z4UY23_9CYAN</name>
<dbReference type="Proteomes" id="UP000218702">
    <property type="component" value="Chromosome"/>
</dbReference>
<dbReference type="KEGG" id="dcm:NIES806_03430"/>
<dbReference type="EMBL" id="AP018316">
    <property type="protein sequence ID" value="BAZ84160.1"/>
    <property type="molecule type" value="Genomic_DNA"/>
</dbReference>
<protein>
    <submittedName>
        <fullName evidence="2">Uncharacterized protein</fullName>
    </submittedName>
</protein>
<feature type="coiled-coil region" evidence="1">
    <location>
        <begin position="22"/>
        <end position="59"/>
    </location>
</feature>
<dbReference type="AlphaFoldDB" id="A0A1Z4UY23"/>
<evidence type="ECO:0000313" key="2">
    <source>
        <dbReference type="EMBL" id="BAZ84160.1"/>
    </source>
</evidence>
<evidence type="ECO:0000313" key="3">
    <source>
        <dbReference type="Proteomes" id="UP000218702"/>
    </source>
</evidence>
<keyword evidence="3" id="KW-1185">Reference proteome</keyword>